<keyword evidence="6" id="KW-0833">Ubl conjugation pathway</keyword>
<dbReference type="GO" id="GO:0016567">
    <property type="term" value="P:protein ubiquitination"/>
    <property type="evidence" value="ECO:0007669"/>
    <property type="project" value="UniProtKB-UniPathway"/>
</dbReference>
<feature type="compositionally biased region" description="Polar residues" evidence="9">
    <location>
        <begin position="1"/>
        <end position="25"/>
    </location>
</feature>
<feature type="region of interest" description="Disordered" evidence="9">
    <location>
        <begin position="1"/>
        <end position="55"/>
    </location>
</feature>
<dbReference type="InterPro" id="IPR045191">
    <property type="entry name" value="MBR1/2-like"/>
</dbReference>
<sequence>MEGKNKTFNAEPSTLSQSSPESTMHLTKKKRLLDEASRDTSDSPIEQRKCPDGASSNLIAVDGATNEVLASSQCPVQASIHETADLIDLTHSDNDEDPSEQRMTNGVQLLGCSCAENTRSSTTQQTGNGSVQSGNLGTTSVEASLVGASTSSSTLEPNRAALATISDGNGNVHRDSLVQNSVHLHCICCSRLAPHAVSNYWPFHHCTAHHPLITRYVNVQHFHHHFHGEPTVTYPMSNAGYVGAPNDSLHGLGVSFPFNGTSLRPVQMVPSLTYPSFFSRDARHAFQPQSRLSSATPPSSNEHSSSARAITTSQPIIPLLSPHSRVDAVEQSSRVSGVIDQTGGATVVQSNRMTDGSSGSSEQSGNSFLEGFVFLSDSSDDDDPLVPYETYVSALIHSPVPLWQQRQLEGQQGHLERRRRVESQWFNYREQMDAPSGYPIPPISFDRREGQHLSQPVARNPETSRNVTGCSGDRDSTSNSTGELAARFHSSRRHETTPINYQIPAFAEHLFPTASLIDPDASQNRSDDELIQESRGRSLNGNTESRSLYTQTSPFFGPFVLLDRQSWPMEAQLLRHMAQILETPEGATMAVIERNTVCSRFVPSGPLPDGEEDKCSICLLEFERNDPIRTLRCNHFFHVRCIDRWLVINKKCPVCRLEVDHV</sequence>
<keyword evidence="3" id="KW-0808">Transferase</keyword>
<feature type="region of interest" description="Disordered" evidence="9">
    <location>
        <begin position="455"/>
        <end position="481"/>
    </location>
</feature>
<evidence type="ECO:0000256" key="8">
    <source>
        <dbReference type="PROSITE-ProRule" id="PRU00175"/>
    </source>
</evidence>
<dbReference type="Proteomes" id="UP000030758">
    <property type="component" value="Unassembled WGS sequence"/>
</dbReference>
<evidence type="ECO:0000256" key="4">
    <source>
        <dbReference type="ARBA" id="ARBA00022723"/>
    </source>
</evidence>
<keyword evidence="13" id="KW-1185">Reference proteome</keyword>
<keyword evidence="4" id="KW-0479">Metal-binding</keyword>
<gene>
    <name evidence="11" type="ORF">M513_05174</name>
    <name evidence="12" type="ORF">M514_05174</name>
</gene>
<evidence type="ECO:0000256" key="5">
    <source>
        <dbReference type="ARBA" id="ARBA00022771"/>
    </source>
</evidence>
<dbReference type="UniPathway" id="UPA00143"/>
<dbReference type="PANTHER" id="PTHR22937:SF65">
    <property type="entry name" value="E3 UBIQUITIN-PROTEIN LIGASE ARK2C"/>
    <property type="match status" value="1"/>
</dbReference>
<dbReference type="PANTHER" id="PTHR22937">
    <property type="entry name" value="E3 UBIQUITIN-PROTEIN LIGASE RNF165"/>
    <property type="match status" value="1"/>
</dbReference>
<dbReference type="AlphaFoldDB" id="A0A085M9L1"/>
<evidence type="ECO:0000256" key="2">
    <source>
        <dbReference type="ARBA" id="ARBA00012483"/>
    </source>
</evidence>
<evidence type="ECO:0000256" key="9">
    <source>
        <dbReference type="SAM" id="MobiDB-lite"/>
    </source>
</evidence>
<dbReference type="PROSITE" id="PS50089">
    <property type="entry name" value="ZF_RING_2"/>
    <property type="match status" value="1"/>
</dbReference>
<evidence type="ECO:0000313" key="12">
    <source>
        <dbReference type="EMBL" id="KFD62772.1"/>
    </source>
</evidence>
<dbReference type="GO" id="GO:0061630">
    <property type="term" value="F:ubiquitin protein ligase activity"/>
    <property type="evidence" value="ECO:0007669"/>
    <property type="project" value="UniProtKB-EC"/>
</dbReference>
<feature type="region of interest" description="Disordered" evidence="9">
    <location>
        <begin position="288"/>
        <end position="313"/>
    </location>
</feature>
<dbReference type="EC" id="2.3.2.27" evidence="2"/>
<dbReference type="OrthoDB" id="9984778at2759"/>
<evidence type="ECO:0000256" key="3">
    <source>
        <dbReference type="ARBA" id="ARBA00022679"/>
    </source>
</evidence>
<dbReference type="InterPro" id="IPR001841">
    <property type="entry name" value="Znf_RING"/>
</dbReference>
<feature type="domain" description="RING-type" evidence="10">
    <location>
        <begin position="615"/>
        <end position="656"/>
    </location>
</feature>
<evidence type="ECO:0000256" key="6">
    <source>
        <dbReference type="ARBA" id="ARBA00022786"/>
    </source>
</evidence>
<dbReference type="Gene3D" id="3.30.40.10">
    <property type="entry name" value="Zinc/RING finger domain, C3HC4 (zinc finger)"/>
    <property type="match status" value="1"/>
</dbReference>
<dbReference type="Proteomes" id="UP000030764">
    <property type="component" value="Unassembled WGS sequence"/>
</dbReference>
<dbReference type="EMBL" id="KL367588">
    <property type="protein sequence ID" value="KFD62772.1"/>
    <property type="molecule type" value="Genomic_DNA"/>
</dbReference>
<organism evidence="11 13">
    <name type="scientific">Trichuris suis</name>
    <name type="common">pig whipworm</name>
    <dbReference type="NCBI Taxonomy" id="68888"/>
    <lineage>
        <taxon>Eukaryota</taxon>
        <taxon>Metazoa</taxon>
        <taxon>Ecdysozoa</taxon>
        <taxon>Nematoda</taxon>
        <taxon>Enoplea</taxon>
        <taxon>Dorylaimia</taxon>
        <taxon>Trichinellida</taxon>
        <taxon>Trichuridae</taxon>
        <taxon>Trichuris</taxon>
    </lineage>
</organism>
<dbReference type="SUPFAM" id="SSF57850">
    <property type="entry name" value="RING/U-box"/>
    <property type="match status" value="1"/>
</dbReference>
<evidence type="ECO:0000259" key="10">
    <source>
        <dbReference type="PROSITE" id="PS50089"/>
    </source>
</evidence>
<proteinExistence type="predicted"/>
<dbReference type="GO" id="GO:0008270">
    <property type="term" value="F:zinc ion binding"/>
    <property type="evidence" value="ECO:0007669"/>
    <property type="project" value="UniProtKB-KW"/>
</dbReference>
<evidence type="ECO:0000313" key="11">
    <source>
        <dbReference type="EMBL" id="KFD53907.1"/>
    </source>
</evidence>
<dbReference type="Pfam" id="PF13639">
    <property type="entry name" value="zf-RING_2"/>
    <property type="match status" value="1"/>
</dbReference>
<dbReference type="SMART" id="SM00184">
    <property type="entry name" value="RING"/>
    <property type="match status" value="1"/>
</dbReference>
<feature type="compositionally biased region" description="Basic and acidic residues" evidence="9">
    <location>
        <begin position="525"/>
        <end position="536"/>
    </location>
</feature>
<evidence type="ECO:0000256" key="1">
    <source>
        <dbReference type="ARBA" id="ARBA00000900"/>
    </source>
</evidence>
<evidence type="ECO:0000256" key="7">
    <source>
        <dbReference type="ARBA" id="ARBA00022833"/>
    </source>
</evidence>
<evidence type="ECO:0000313" key="13">
    <source>
        <dbReference type="Proteomes" id="UP000030764"/>
    </source>
</evidence>
<dbReference type="InterPro" id="IPR013083">
    <property type="entry name" value="Znf_RING/FYVE/PHD"/>
</dbReference>
<reference evidence="11 13" key="1">
    <citation type="journal article" date="2014" name="Nat. Genet.">
        <title>Genome and transcriptome of the porcine whipworm Trichuris suis.</title>
        <authorList>
            <person name="Jex A.R."/>
            <person name="Nejsum P."/>
            <person name="Schwarz E.M."/>
            <person name="Hu L."/>
            <person name="Young N.D."/>
            <person name="Hall R.S."/>
            <person name="Korhonen P.K."/>
            <person name="Liao S."/>
            <person name="Thamsborg S."/>
            <person name="Xia J."/>
            <person name="Xu P."/>
            <person name="Wang S."/>
            <person name="Scheerlinck J.P."/>
            <person name="Hofmann A."/>
            <person name="Sternberg P.W."/>
            <person name="Wang J."/>
            <person name="Gasser R.B."/>
        </authorList>
    </citation>
    <scope>NUCLEOTIDE SEQUENCE [LARGE SCALE GENOMIC DNA]</scope>
    <source>
        <strain evidence="12">DCEP-RM93F</strain>
        <strain evidence="11">DCEP-RM93M</strain>
    </source>
</reference>
<accession>A0A085M9L1</accession>
<name>A0A085M9L1_9BILA</name>
<dbReference type="EMBL" id="KL363212">
    <property type="protein sequence ID" value="KFD53907.1"/>
    <property type="molecule type" value="Genomic_DNA"/>
</dbReference>
<feature type="compositionally biased region" description="Basic and acidic residues" evidence="9">
    <location>
        <begin position="32"/>
        <end position="51"/>
    </location>
</feature>
<comment type="catalytic activity">
    <reaction evidence="1">
        <text>S-ubiquitinyl-[E2 ubiquitin-conjugating enzyme]-L-cysteine + [acceptor protein]-L-lysine = [E2 ubiquitin-conjugating enzyme]-L-cysteine + N(6)-ubiquitinyl-[acceptor protein]-L-lysine.</text>
        <dbReference type="EC" id="2.3.2.27"/>
    </reaction>
</comment>
<feature type="region of interest" description="Disordered" evidence="9">
    <location>
        <begin position="517"/>
        <end position="544"/>
    </location>
</feature>
<keyword evidence="7" id="KW-0862">Zinc</keyword>
<protein>
    <recommendedName>
        <fullName evidence="2">RING-type E3 ubiquitin transferase</fullName>
        <ecNumber evidence="2">2.3.2.27</ecNumber>
    </recommendedName>
</protein>
<keyword evidence="5 8" id="KW-0863">Zinc-finger</keyword>